<dbReference type="InterPro" id="IPR036412">
    <property type="entry name" value="HAD-like_sf"/>
</dbReference>
<dbReference type="GO" id="GO:0018784">
    <property type="term" value="F:(S)-2-haloacid dehalogenase activity"/>
    <property type="evidence" value="ECO:0007669"/>
    <property type="project" value="UniProtKB-UniRule"/>
</dbReference>
<dbReference type="InterPro" id="IPR023214">
    <property type="entry name" value="HAD_sf"/>
</dbReference>
<dbReference type="InterPro" id="IPR006328">
    <property type="entry name" value="2-HAD"/>
</dbReference>
<comment type="catalytic activity">
    <reaction evidence="3">
        <text>an (S)-2-haloacid + H2O = a (2R)-2-hydroxycarboxylate + a halide anion + H(+)</text>
        <dbReference type="Rhea" id="RHEA:11192"/>
        <dbReference type="ChEBI" id="CHEBI:15377"/>
        <dbReference type="ChEBI" id="CHEBI:15378"/>
        <dbReference type="ChEBI" id="CHEBI:16042"/>
        <dbReference type="ChEBI" id="CHEBI:58314"/>
        <dbReference type="ChEBI" id="CHEBI:137405"/>
        <dbReference type="EC" id="3.8.1.2"/>
    </reaction>
</comment>
<dbReference type="SFLD" id="SFLDF00045">
    <property type="entry name" value="2-haloacid_dehalogenase"/>
    <property type="match status" value="1"/>
</dbReference>
<organism evidence="4 5">
    <name type="scientific">Candidatus Terasakiella magnetica</name>
    <dbReference type="NCBI Taxonomy" id="1867952"/>
    <lineage>
        <taxon>Bacteria</taxon>
        <taxon>Pseudomonadati</taxon>
        <taxon>Pseudomonadota</taxon>
        <taxon>Alphaproteobacteria</taxon>
        <taxon>Rhodospirillales</taxon>
        <taxon>Terasakiellaceae</taxon>
        <taxon>Terasakiella</taxon>
    </lineage>
</organism>
<dbReference type="CDD" id="cd02588">
    <property type="entry name" value="HAD_L2-DEX"/>
    <property type="match status" value="1"/>
</dbReference>
<dbReference type="SFLD" id="SFLDG01129">
    <property type="entry name" value="C1.5:_HAD__Beta-PGM__Phosphata"/>
    <property type="match status" value="1"/>
</dbReference>
<comment type="similarity">
    <text evidence="1 3">Belongs to the HAD-like hydrolase superfamily. S-2-haloalkanoic acid dehalogenase family.</text>
</comment>
<dbReference type="SFLD" id="SFLDG01135">
    <property type="entry name" value="C1.5.6:_HAD__Beta-PGM__Phospha"/>
    <property type="match status" value="1"/>
</dbReference>
<evidence type="ECO:0000313" key="4">
    <source>
        <dbReference type="EMBL" id="SCA55075.1"/>
    </source>
</evidence>
<dbReference type="SFLD" id="SFLDS00003">
    <property type="entry name" value="Haloacid_Dehalogenase"/>
    <property type="match status" value="1"/>
</dbReference>
<keyword evidence="5" id="KW-1185">Reference proteome</keyword>
<gene>
    <name evidence="4" type="ORF">MTBPR1_10322</name>
</gene>
<dbReference type="NCBIfam" id="TIGR01428">
    <property type="entry name" value="HAD_type_II"/>
    <property type="match status" value="1"/>
</dbReference>
<dbReference type="InterPro" id="IPR023198">
    <property type="entry name" value="PGP-like_dom2"/>
</dbReference>
<dbReference type="PANTHER" id="PTHR43316:SF3">
    <property type="entry name" value="HALOACID DEHALOGENASE, TYPE II (AFU_ORTHOLOGUE AFUA_2G07750)-RELATED"/>
    <property type="match status" value="1"/>
</dbReference>
<accession>A0A1C3RCS3</accession>
<dbReference type="Pfam" id="PF00702">
    <property type="entry name" value="Hydrolase"/>
    <property type="match status" value="1"/>
</dbReference>
<dbReference type="EMBL" id="FLYE01000001">
    <property type="protein sequence ID" value="SCA55075.1"/>
    <property type="molecule type" value="Genomic_DNA"/>
</dbReference>
<sequence>MVQKLENIEACVFDAYGTLFDVAASSRHCAADIGDNWLNFSALWRKKQLEYTWLRSMMGRYHDFWHVTGEALDFTMDTFNMKDPALRARLMELYLKLDAYPEVKRMLENLKDRGIKTAILSNGSRTMLTSAVRQAGIYDSLDAVLSVDDVGIFKIDPRVYQMAVDQMGVKAENIAFQSANSWDAAGATVFGFQVVWVNRFGQKPEKLGQDAIPQCEIKSLHKLPELIDNGL</sequence>
<dbReference type="InterPro" id="IPR051540">
    <property type="entry name" value="S-2-haloacid_dehalogenase"/>
</dbReference>
<dbReference type="STRING" id="1867952.MTBPR1_10322"/>
<evidence type="ECO:0000313" key="5">
    <source>
        <dbReference type="Proteomes" id="UP000231658"/>
    </source>
</evidence>
<reference evidence="4 5" key="1">
    <citation type="submission" date="2016-07" db="EMBL/GenBank/DDBJ databases">
        <authorList>
            <person name="Lefevre C.T."/>
        </authorList>
    </citation>
    <scope>NUCLEOTIDE SEQUENCE [LARGE SCALE GENOMIC DNA]</scope>
    <source>
        <strain evidence="4">PR1</strain>
    </source>
</reference>
<dbReference type="PANTHER" id="PTHR43316">
    <property type="entry name" value="HYDROLASE, HALOACID DELAHOGENASE-RELATED"/>
    <property type="match status" value="1"/>
</dbReference>
<dbReference type="OrthoDB" id="7989657at2"/>
<evidence type="ECO:0000256" key="1">
    <source>
        <dbReference type="ARBA" id="ARBA00008106"/>
    </source>
</evidence>
<dbReference type="Proteomes" id="UP000231658">
    <property type="component" value="Unassembled WGS sequence"/>
</dbReference>
<keyword evidence="2 3" id="KW-0378">Hydrolase</keyword>
<dbReference type="PRINTS" id="PR00413">
    <property type="entry name" value="HADHALOGNASE"/>
</dbReference>
<proteinExistence type="inferred from homology"/>
<dbReference type="Gene3D" id="3.40.50.1000">
    <property type="entry name" value="HAD superfamily/HAD-like"/>
    <property type="match status" value="1"/>
</dbReference>
<dbReference type="EC" id="3.8.1.2" evidence="3"/>
<dbReference type="SUPFAM" id="SSF56784">
    <property type="entry name" value="HAD-like"/>
    <property type="match status" value="1"/>
</dbReference>
<evidence type="ECO:0000256" key="2">
    <source>
        <dbReference type="ARBA" id="ARBA00022801"/>
    </source>
</evidence>
<protein>
    <recommendedName>
        <fullName evidence="3">(S)-2-haloacid dehalogenase</fullName>
        <ecNumber evidence="3">3.8.1.2</ecNumber>
    </recommendedName>
    <alternativeName>
        <fullName evidence="3">2-haloalkanoic acid dehalogenase</fullName>
    </alternativeName>
    <alternativeName>
        <fullName evidence="3">Halocarboxylic acid halidohydrolase</fullName>
    </alternativeName>
    <alternativeName>
        <fullName evidence="3">L-2-haloacid dehalogenase</fullName>
    </alternativeName>
</protein>
<dbReference type="NCBIfam" id="TIGR01493">
    <property type="entry name" value="HAD-SF-IA-v2"/>
    <property type="match status" value="1"/>
</dbReference>
<evidence type="ECO:0000256" key="3">
    <source>
        <dbReference type="RuleBase" id="RU368077"/>
    </source>
</evidence>
<dbReference type="InterPro" id="IPR006439">
    <property type="entry name" value="HAD-SF_hydro_IA"/>
</dbReference>
<dbReference type="AlphaFoldDB" id="A0A1C3RCS3"/>
<name>A0A1C3RCS3_9PROT</name>
<dbReference type="Gene3D" id="1.10.150.240">
    <property type="entry name" value="Putative phosphatase, domain 2"/>
    <property type="match status" value="1"/>
</dbReference>
<dbReference type="RefSeq" id="WP_069185791.1">
    <property type="nucleotide sequence ID" value="NZ_FLYE01000001.1"/>
</dbReference>
<comment type="function">
    <text evidence="3">Catalyzes the hydrolytic dehalogenation of small (S)-2-haloalkanoic acids to yield the corresponding (R)-2-hydroxyalkanoic acids.</text>
</comment>